<feature type="domain" description="PDZ" evidence="6">
    <location>
        <begin position="1"/>
        <end position="33"/>
    </location>
</feature>
<feature type="compositionally biased region" description="Pro residues" evidence="5">
    <location>
        <begin position="731"/>
        <end position="741"/>
    </location>
</feature>
<feature type="compositionally biased region" description="Basic and acidic residues" evidence="5">
    <location>
        <begin position="472"/>
        <end position="484"/>
    </location>
</feature>
<keyword evidence="4" id="KW-0472">Membrane</keyword>
<dbReference type="SMART" id="SM00228">
    <property type="entry name" value="PDZ"/>
    <property type="match status" value="3"/>
</dbReference>
<dbReference type="SUPFAM" id="SSF50156">
    <property type="entry name" value="PDZ domain-like"/>
    <property type="match status" value="3"/>
</dbReference>
<feature type="non-terminal residue" evidence="7">
    <location>
        <position position="1"/>
    </location>
</feature>
<evidence type="ECO:0000256" key="1">
    <source>
        <dbReference type="ARBA" id="ARBA00004370"/>
    </source>
</evidence>
<keyword evidence="2" id="KW-0597">Phosphoprotein</keyword>
<feature type="domain" description="PDZ" evidence="6">
    <location>
        <begin position="118"/>
        <end position="208"/>
    </location>
</feature>
<feature type="region of interest" description="Disordered" evidence="5">
    <location>
        <begin position="600"/>
        <end position="649"/>
    </location>
</feature>
<feature type="compositionally biased region" description="Polar residues" evidence="5">
    <location>
        <begin position="782"/>
        <end position="793"/>
    </location>
</feature>
<dbReference type="Pfam" id="PF00595">
    <property type="entry name" value="PDZ"/>
    <property type="match status" value="3"/>
</dbReference>
<name>A0A8S4A3P7_9EUPU</name>
<reference evidence="7" key="1">
    <citation type="submission" date="2021-04" db="EMBL/GenBank/DDBJ databases">
        <authorList>
            <consortium name="Molecular Ecology Group"/>
        </authorList>
    </citation>
    <scope>NUCLEOTIDE SEQUENCE</scope>
</reference>
<dbReference type="InterPro" id="IPR051342">
    <property type="entry name" value="PDZ_scaffold"/>
</dbReference>
<feature type="compositionally biased region" description="Pro residues" evidence="5">
    <location>
        <begin position="680"/>
        <end position="693"/>
    </location>
</feature>
<dbReference type="PANTHER" id="PTHR19964">
    <property type="entry name" value="MULTIPLE PDZ DOMAIN PROTEIN"/>
    <property type="match status" value="1"/>
</dbReference>
<gene>
    <name evidence="7" type="ORF">CUNI_LOCUS19274</name>
</gene>
<proteinExistence type="predicted"/>
<dbReference type="InterPro" id="IPR036034">
    <property type="entry name" value="PDZ_sf"/>
</dbReference>
<evidence type="ECO:0000256" key="5">
    <source>
        <dbReference type="SAM" id="MobiDB-lite"/>
    </source>
</evidence>
<protein>
    <recommendedName>
        <fullName evidence="6">PDZ domain-containing protein</fullName>
    </recommendedName>
</protein>
<feature type="compositionally biased region" description="Polar residues" evidence="5">
    <location>
        <begin position="600"/>
        <end position="610"/>
    </location>
</feature>
<feature type="compositionally biased region" description="Pro residues" evidence="5">
    <location>
        <begin position="713"/>
        <end position="724"/>
    </location>
</feature>
<evidence type="ECO:0000259" key="6">
    <source>
        <dbReference type="PROSITE" id="PS50106"/>
    </source>
</evidence>
<feature type="region of interest" description="Disordered" evidence="5">
    <location>
        <begin position="467"/>
        <end position="499"/>
    </location>
</feature>
<feature type="region of interest" description="Disordered" evidence="5">
    <location>
        <begin position="673"/>
        <end position="697"/>
    </location>
</feature>
<dbReference type="PANTHER" id="PTHR19964:SF92">
    <property type="entry name" value="PATJ HOMOLOG"/>
    <property type="match status" value="1"/>
</dbReference>
<feature type="domain" description="PDZ" evidence="6">
    <location>
        <begin position="802"/>
        <end position="872"/>
    </location>
</feature>
<comment type="caution">
    <text evidence="7">The sequence shown here is derived from an EMBL/GenBank/DDBJ whole genome shotgun (WGS) entry which is preliminary data.</text>
</comment>
<feature type="compositionally biased region" description="Polar residues" evidence="5">
    <location>
        <begin position="633"/>
        <end position="642"/>
    </location>
</feature>
<sequence>VDGKSLQGYSNHQAVEVLKNTGQMVRLKLVRFRHGPKYDKLQEYLAQANQSVVASPPPTDKETTAVSNPTYDLNSKHLDLEDNQIFVDDYGGALSPDVEAAIKAAWEPIVGNDFLVVVAQLSKFKEGGGLGISLEGTVDVEDGVEVRPHHYIRSILPDGPVGLNGRLKSSDELLEVNGRRLLGLNHVSVVEILKDLPQHVRLVCARRKSTQAEMQMHMAMPDLPKVEPEPFLTERLVKAKSEMSLSVSEPPAANLNKSKSRSLEPLTGLAMWSPQPVVIELEKADRGLGFSILDYQDPVNPNDTVIVIRSLVPGGVAQMDGRLVPGDRLIFVNNVNVEHATLDEAVQALKGAARGIVKIGVAKPLPLKDTFRMESQQSRLEESVLPPFTPAAADKETSAFALHNEALTAHEFETGHLEEPLSDVSDSSIIFDKLKVEIPSEEAAVSLDYKSLDSDQSAFSLEHSFIQSDSSGDTKQDMRRKDSFYESDDDGKTKKASSGKALTKIVNIDMDQPPAYESAVSQSESVVVSDRPLRAAAIVKPPRAGKPKRDLNTANSSLPSETGFSVFVMGKPVASEQHQFMEPVTKDTNCPDTHAALESTSAAQLSSNGETLAETVAAEVSSDEEVPAPPLRGQSTEVSGHNLTADPSQLDLSASLDSAEINSYQMIRGWPDTSEAAVPPLEPPRRGPPPIPPKPKDARTSLLVLAHAKEAPPALPVTSPPPASSPLASPVTPPLRPPPSSPKWGDGEFKLHGKQAIIHRKTSSSSSEHMTSSDLKTPPTSPLSRGHSTLTSPVCSPSLERTIHIQKANLHLGLSLEAVDKASRGCIVKSIAKPSAVEQDGRIQPGDYIVSLNSESLKRITNAQARAILRRSSLQGSDV</sequence>
<feature type="domain" description="PDZ" evidence="6">
    <location>
        <begin position="278"/>
        <end position="356"/>
    </location>
</feature>
<dbReference type="Proteomes" id="UP000678393">
    <property type="component" value="Unassembled WGS sequence"/>
</dbReference>
<keyword evidence="8" id="KW-1185">Reference proteome</keyword>
<keyword evidence="3" id="KW-0677">Repeat</keyword>
<dbReference type="InterPro" id="IPR001478">
    <property type="entry name" value="PDZ"/>
</dbReference>
<dbReference type="EMBL" id="CAJHNH020006423">
    <property type="protein sequence ID" value="CAG5133716.1"/>
    <property type="molecule type" value="Genomic_DNA"/>
</dbReference>
<accession>A0A8S4A3P7</accession>
<evidence type="ECO:0000256" key="4">
    <source>
        <dbReference type="ARBA" id="ARBA00023136"/>
    </source>
</evidence>
<feature type="region of interest" description="Disordered" evidence="5">
    <location>
        <begin position="712"/>
        <end position="793"/>
    </location>
</feature>
<evidence type="ECO:0000313" key="7">
    <source>
        <dbReference type="EMBL" id="CAG5133716.1"/>
    </source>
</evidence>
<feature type="non-terminal residue" evidence="7">
    <location>
        <position position="879"/>
    </location>
</feature>
<dbReference type="PROSITE" id="PS50106">
    <property type="entry name" value="PDZ"/>
    <property type="match status" value="4"/>
</dbReference>
<evidence type="ECO:0000313" key="8">
    <source>
        <dbReference type="Proteomes" id="UP000678393"/>
    </source>
</evidence>
<dbReference type="GO" id="GO:0016020">
    <property type="term" value="C:membrane"/>
    <property type="evidence" value="ECO:0007669"/>
    <property type="project" value="UniProtKB-SubCell"/>
</dbReference>
<feature type="compositionally biased region" description="Low complexity" evidence="5">
    <location>
        <begin position="763"/>
        <end position="773"/>
    </location>
</feature>
<organism evidence="7 8">
    <name type="scientific">Candidula unifasciata</name>
    <dbReference type="NCBI Taxonomy" id="100452"/>
    <lineage>
        <taxon>Eukaryota</taxon>
        <taxon>Metazoa</taxon>
        <taxon>Spiralia</taxon>
        <taxon>Lophotrochozoa</taxon>
        <taxon>Mollusca</taxon>
        <taxon>Gastropoda</taxon>
        <taxon>Heterobranchia</taxon>
        <taxon>Euthyneura</taxon>
        <taxon>Panpulmonata</taxon>
        <taxon>Eupulmonata</taxon>
        <taxon>Stylommatophora</taxon>
        <taxon>Helicina</taxon>
        <taxon>Helicoidea</taxon>
        <taxon>Geomitridae</taxon>
        <taxon>Candidula</taxon>
    </lineage>
</organism>
<dbReference type="CDD" id="cd06668">
    <property type="entry name" value="PDZ4_MUPP1-like"/>
    <property type="match status" value="1"/>
</dbReference>
<dbReference type="Gene3D" id="2.30.42.10">
    <property type="match status" value="3"/>
</dbReference>
<dbReference type="CDD" id="cd06670">
    <property type="entry name" value="PDZ6_MUPP1-like"/>
    <property type="match status" value="1"/>
</dbReference>
<dbReference type="OrthoDB" id="6022711at2759"/>
<evidence type="ECO:0000256" key="2">
    <source>
        <dbReference type="ARBA" id="ARBA00022553"/>
    </source>
</evidence>
<evidence type="ECO:0000256" key="3">
    <source>
        <dbReference type="ARBA" id="ARBA00022737"/>
    </source>
</evidence>
<dbReference type="AlphaFoldDB" id="A0A8S4A3P7"/>
<dbReference type="FunFam" id="2.30.42.10:FF:000070">
    <property type="entry name" value="Multiple PDZ domain protein"/>
    <property type="match status" value="1"/>
</dbReference>
<dbReference type="CDD" id="cd06669">
    <property type="entry name" value="PDZ5_MUPP1-like"/>
    <property type="match status" value="1"/>
</dbReference>
<comment type="subcellular location">
    <subcellularLocation>
        <location evidence="1">Membrane</location>
    </subcellularLocation>
</comment>